<dbReference type="Gene3D" id="3.90.1300.10">
    <property type="entry name" value="Amidase signature (AS) domain"/>
    <property type="match status" value="1"/>
</dbReference>
<accession>A0A133KZL5</accession>
<name>A0A133KZL5_HEYCO</name>
<proteinExistence type="predicted"/>
<organism evidence="1 2">
    <name type="scientific">Heyndrickxia coagulans</name>
    <name type="common">Weizmannia coagulans</name>
    <dbReference type="NCBI Taxonomy" id="1398"/>
    <lineage>
        <taxon>Bacteria</taxon>
        <taxon>Bacillati</taxon>
        <taxon>Bacillota</taxon>
        <taxon>Bacilli</taxon>
        <taxon>Bacillales</taxon>
        <taxon>Bacillaceae</taxon>
        <taxon>Heyndrickxia</taxon>
    </lineage>
</organism>
<dbReference type="InterPro" id="IPR036928">
    <property type="entry name" value="AS_sf"/>
</dbReference>
<dbReference type="AlphaFoldDB" id="A0A133KZL5"/>
<comment type="caution">
    <text evidence="1">The sequence shown here is derived from an EMBL/GenBank/DDBJ whole genome shotgun (WGS) entry which is preliminary data.</text>
</comment>
<evidence type="ECO:0000313" key="2">
    <source>
        <dbReference type="Proteomes" id="UP000070376"/>
    </source>
</evidence>
<dbReference type="EMBL" id="LRPN01000020">
    <property type="protein sequence ID" value="KWZ85149.1"/>
    <property type="molecule type" value="Genomic_DNA"/>
</dbReference>
<gene>
    <name evidence="1" type="ORF">HMPREF3213_00582</name>
</gene>
<sequence>MCKSRLCNEFYPTLQIDHIIRRKDSLDPWSKDIPLRAPAKPRKILIPDSLKAFWTIREIIRSGMEKTAEWLKVLQLPVETIDIRQLAEASAILYDRPFVAEGWSNLGGFIESHPGAALLVTEKILRSGAVQNIRQPRYSRPSTKSRRLKISASAIWKCRACDADIRWHMDKRTGQKRSTNHSNLLDMCAIAVPAGEAGTYLSFGISFFAKSENEHLLFGAGNAFVAAINQTLIAVCGLHMQGSPFEKELVSMGPGL</sequence>
<dbReference type="SUPFAM" id="SSF75304">
    <property type="entry name" value="Amidase signature (AS) enzymes"/>
    <property type="match status" value="1"/>
</dbReference>
<evidence type="ECO:0000313" key="1">
    <source>
        <dbReference type="EMBL" id="KWZ85149.1"/>
    </source>
</evidence>
<reference evidence="2" key="1">
    <citation type="submission" date="2016-01" db="EMBL/GenBank/DDBJ databases">
        <authorList>
            <person name="Mitreva M."/>
            <person name="Pepin K.H."/>
            <person name="Mihindukulasuriya K.A."/>
            <person name="Fulton R."/>
            <person name="Fronick C."/>
            <person name="O'Laughlin M."/>
            <person name="Miner T."/>
            <person name="Herter B."/>
            <person name="Rosa B.A."/>
            <person name="Cordes M."/>
            <person name="Tomlinson C."/>
            <person name="Wollam A."/>
            <person name="Palsikar V.B."/>
            <person name="Mardis E.R."/>
            <person name="Wilson R.K."/>
        </authorList>
    </citation>
    <scope>NUCLEOTIDE SEQUENCE [LARGE SCALE GENOMIC DNA]</scope>
    <source>
        <strain evidence="2">GED7749B</strain>
    </source>
</reference>
<dbReference type="Proteomes" id="UP000070376">
    <property type="component" value="Unassembled WGS sequence"/>
</dbReference>
<dbReference type="Gene3D" id="1.20.58.1700">
    <property type="match status" value="1"/>
</dbReference>
<dbReference type="PATRIC" id="fig|1398.22.peg.579"/>
<protein>
    <submittedName>
        <fullName evidence="1">Uncharacterized protein</fullName>
    </submittedName>
</protein>